<dbReference type="AlphaFoldDB" id="A0AAI8YWJ5"/>
<keyword evidence="3" id="KW-1185">Reference proteome</keyword>
<name>A0AAI8YWJ5_9PEZI</name>
<organism evidence="2 3">
    <name type="scientific">Lecanosticta acicola</name>
    <dbReference type="NCBI Taxonomy" id="111012"/>
    <lineage>
        <taxon>Eukaryota</taxon>
        <taxon>Fungi</taxon>
        <taxon>Dikarya</taxon>
        <taxon>Ascomycota</taxon>
        <taxon>Pezizomycotina</taxon>
        <taxon>Dothideomycetes</taxon>
        <taxon>Dothideomycetidae</taxon>
        <taxon>Mycosphaerellales</taxon>
        <taxon>Mycosphaerellaceae</taxon>
        <taxon>Lecanosticta</taxon>
    </lineage>
</organism>
<comment type="caution">
    <text evidence="2">The sequence shown here is derived from an EMBL/GenBank/DDBJ whole genome shotgun (WGS) entry which is preliminary data.</text>
</comment>
<dbReference type="Proteomes" id="UP001296104">
    <property type="component" value="Unassembled WGS sequence"/>
</dbReference>
<gene>
    <name evidence="2" type="ORF">LECACI_7A003373</name>
</gene>
<evidence type="ECO:0000256" key="1">
    <source>
        <dbReference type="SAM" id="MobiDB-lite"/>
    </source>
</evidence>
<reference evidence="2" key="1">
    <citation type="submission" date="2023-11" db="EMBL/GenBank/DDBJ databases">
        <authorList>
            <person name="Alioto T."/>
            <person name="Alioto T."/>
            <person name="Gomez Garrido J."/>
        </authorList>
    </citation>
    <scope>NUCLEOTIDE SEQUENCE</scope>
</reference>
<feature type="region of interest" description="Disordered" evidence="1">
    <location>
        <begin position="1"/>
        <end position="27"/>
    </location>
</feature>
<evidence type="ECO:0000313" key="3">
    <source>
        <dbReference type="Proteomes" id="UP001296104"/>
    </source>
</evidence>
<protein>
    <submittedName>
        <fullName evidence="2">Uncharacterized protein</fullName>
    </submittedName>
</protein>
<proteinExistence type="predicted"/>
<feature type="region of interest" description="Disordered" evidence="1">
    <location>
        <begin position="114"/>
        <end position="133"/>
    </location>
</feature>
<accession>A0AAI8YWJ5</accession>
<feature type="region of interest" description="Disordered" evidence="1">
    <location>
        <begin position="195"/>
        <end position="226"/>
    </location>
</feature>
<dbReference type="EMBL" id="CAVMBE010000016">
    <property type="protein sequence ID" value="CAK3957553.1"/>
    <property type="molecule type" value="Genomic_DNA"/>
</dbReference>
<evidence type="ECO:0000313" key="2">
    <source>
        <dbReference type="EMBL" id="CAK3957553.1"/>
    </source>
</evidence>
<sequence length="226" mass="25327">MTNPNSAPQTGGAPTPPQEEPPKNAYAAYVPHDLKYSTAFEDAIMAIVNNPPSESQDSGIRIIPEDSSEIPVEGISVKADAISWQSLPEVREEELPLPLEDGRRVFRSPVRGVRVTHPGGYLHGGPGLDPEMDTFAEDFLQRNAANTNDAQTLRAAQQDEIAQSIGELKQRMRERQRAIESNERIEKELKRMREEHEMEMKVHRQLAEKRKAKKEAKERERAGKGG</sequence>